<evidence type="ECO:0000313" key="1">
    <source>
        <dbReference type="EMBL" id="QNO50008.1"/>
    </source>
</evidence>
<proteinExistence type="predicted"/>
<organism evidence="1">
    <name type="scientific">Candidatus Methanogaster sp. ANME-2c ERB4</name>
    <dbReference type="NCBI Taxonomy" id="2759911"/>
    <lineage>
        <taxon>Archaea</taxon>
        <taxon>Methanobacteriati</taxon>
        <taxon>Methanobacteriota</taxon>
        <taxon>Stenosarchaea group</taxon>
        <taxon>Methanomicrobia</taxon>
        <taxon>Methanosarcinales</taxon>
        <taxon>ANME-2 cluster</taxon>
        <taxon>Candidatus Methanogasteraceae</taxon>
        <taxon>Candidatus Methanogaster</taxon>
    </lineage>
</organism>
<reference evidence="1" key="1">
    <citation type="submission" date="2020-06" db="EMBL/GenBank/DDBJ databases">
        <title>Unique genomic features of the anaerobic methanotrophic archaea.</title>
        <authorList>
            <person name="Chadwick G.L."/>
            <person name="Skennerton C.T."/>
            <person name="Laso-Perez R."/>
            <person name="Leu A.O."/>
            <person name="Speth D.R."/>
            <person name="Yu H."/>
            <person name="Morgan-Lang C."/>
            <person name="Hatzenpichler R."/>
            <person name="Goudeau D."/>
            <person name="Malmstrom R."/>
            <person name="Brazelton W.J."/>
            <person name="Woyke T."/>
            <person name="Hallam S.J."/>
            <person name="Tyson G.W."/>
            <person name="Wegener G."/>
            <person name="Boetius A."/>
            <person name="Orphan V."/>
        </authorList>
    </citation>
    <scope>NUCLEOTIDE SEQUENCE</scope>
</reference>
<dbReference type="AlphaFoldDB" id="A0A7G9YPS4"/>
<gene>
    <name evidence="1" type="ORF">CAGMOKBG_00028</name>
</gene>
<name>A0A7G9YPS4_9EURY</name>
<dbReference type="EMBL" id="MT631401">
    <property type="protein sequence ID" value="QNO50008.1"/>
    <property type="molecule type" value="Genomic_DNA"/>
</dbReference>
<protein>
    <submittedName>
        <fullName evidence="1">Uncharacterized protein</fullName>
    </submittedName>
</protein>
<accession>A0A7G9YPS4</accession>
<sequence length="102" mass="12041">MKSAIDQLIINSYIWRRRNTGACDRETRFPAREASRCLAGWRLHDIMNEKNEYARVICGKQITPICVICVNQWLVRVFSHRLTLISRISSISYPSIYRKPER</sequence>